<dbReference type="Pfam" id="PF07077">
    <property type="entry name" value="DUF1345"/>
    <property type="match status" value="1"/>
</dbReference>
<dbReference type="RefSeq" id="WP_252951452.1">
    <property type="nucleotide sequence ID" value="NZ_JAFIRR010000009.1"/>
</dbReference>
<dbReference type="InterPro" id="IPR009781">
    <property type="entry name" value="DUF1345"/>
</dbReference>
<feature type="transmembrane region" description="Helical" evidence="1">
    <location>
        <begin position="109"/>
        <end position="127"/>
    </location>
</feature>
<feature type="transmembrane region" description="Helical" evidence="1">
    <location>
        <begin position="36"/>
        <end position="56"/>
    </location>
</feature>
<gene>
    <name evidence="2" type="ORF">JYK14_01570</name>
</gene>
<evidence type="ECO:0000313" key="2">
    <source>
        <dbReference type="EMBL" id="MCO6414864.1"/>
    </source>
</evidence>
<evidence type="ECO:0000313" key="3">
    <source>
        <dbReference type="Proteomes" id="UP001523392"/>
    </source>
</evidence>
<sequence>MRLGLLHHRKVLLFAAGLALLSGGLLWELGQPAPRAMLIGWSLGVAAWILATVNLMRQATPEMLRRRAEELDEGEGMVLAASLAAALASLVAVAWHLAAGRDAAAPRDVAIGLFTIGLSWVFVHLVFTVRYAHEYWQAGGGLEFPGGETPLFGDFLYFAFTVGMTFQTSDVQISARLLRQLTLVHALVSFLFNMVILATAVNLAAGLLG</sequence>
<accession>A0ABT1CYX0</accession>
<dbReference type="Proteomes" id="UP001523392">
    <property type="component" value="Unassembled WGS sequence"/>
</dbReference>
<name>A0ABT1CYX0_9PROT</name>
<feature type="transmembrane region" description="Helical" evidence="1">
    <location>
        <begin position="183"/>
        <end position="208"/>
    </location>
</feature>
<comment type="caution">
    <text evidence="2">The sequence shown here is derived from an EMBL/GenBank/DDBJ whole genome shotgun (WGS) entry which is preliminary data.</text>
</comment>
<dbReference type="EMBL" id="JAFIRR010000009">
    <property type="protein sequence ID" value="MCO6414864.1"/>
    <property type="molecule type" value="Genomic_DNA"/>
</dbReference>
<feature type="transmembrane region" description="Helical" evidence="1">
    <location>
        <begin position="77"/>
        <end position="97"/>
    </location>
</feature>
<reference evidence="2 3" key="1">
    <citation type="submission" date="2021-12" db="EMBL/GenBank/DDBJ databases">
        <title>Siccirubricoccus leaddurans sp. nov., a high concentration Zn2+ tolerance bacterium.</title>
        <authorList>
            <person name="Cao Y."/>
        </authorList>
    </citation>
    <scope>NUCLEOTIDE SEQUENCE [LARGE SCALE GENOMIC DNA]</scope>
    <source>
        <strain evidence="2 3">KC 17139</strain>
    </source>
</reference>
<keyword evidence="1" id="KW-0812">Transmembrane</keyword>
<keyword evidence="1" id="KW-1133">Transmembrane helix</keyword>
<keyword evidence="1" id="KW-0472">Membrane</keyword>
<organism evidence="2 3">
    <name type="scientific">Siccirubricoccus soli</name>
    <dbReference type="NCBI Taxonomy" id="2899147"/>
    <lineage>
        <taxon>Bacteria</taxon>
        <taxon>Pseudomonadati</taxon>
        <taxon>Pseudomonadota</taxon>
        <taxon>Alphaproteobacteria</taxon>
        <taxon>Acetobacterales</taxon>
        <taxon>Roseomonadaceae</taxon>
        <taxon>Siccirubricoccus</taxon>
    </lineage>
</organism>
<keyword evidence="3" id="KW-1185">Reference proteome</keyword>
<evidence type="ECO:0000256" key="1">
    <source>
        <dbReference type="SAM" id="Phobius"/>
    </source>
</evidence>
<protein>
    <submittedName>
        <fullName evidence="2">DUF1345 domain-containing protein</fullName>
    </submittedName>
</protein>
<proteinExistence type="predicted"/>